<sequence>MAELEQANTPLIDPATVPGAISLTAAPAAKTKKQKPDRGGYICGVGRRKSSVARVRIKPGTGKLIINRKELKEYFPLLKDQNQVLAPLKATEADSRFDVVINVKGGGTTGQAGAALLGIARALSNFDESLERPLRELNLMTRDGRMKERKKPGQRGARRRFQFSKR</sequence>
<gene>
    <name evidence="5 8" type="primary">rpsI</name>
    <name evidence="8" type="ORF">SMSP2_00221</name>
</gene>
<keyword evidence="3 5" id="KW-0687">Ribonucleoprotein</keyword>
<dbReference type="KEGG" id="pbas:SMSP2_00221"/>
<feature type="region of interest" description="Disordered" evidence="7">
    <location>
        <begin position="145"/>
        <end position="166"/>
    </location>
</feature>
<evidence type="ECO:0000256" key="7">
    <source>
        <dbReference type="SAM" id="MobiDB-lite"/>
    </source>
</evidence>
<dbReference type="OrthoDB" id="9803965at2"/>
<dbReference type="EMBL" id="CP019646">
    <property type="protein sequence ID" value="AQQ69887.1"/>
    <property type="molecule type" value="Genomic_DNA"/>
</dbReference>
<organism evidence="8 9">
    <name type="scientific">Limihaloglobus sulfuriphilus</name>
    <dbReference type="NCBI Taxonomy" id="1851148"/>
    <lineage>
        <taxon>Bacteria</taxon>
        <taxon>Pseudomonadati</taxon>
        <taxon>Planctomycetota</taxon>
        <taxon>Phycisphaerae</taxon>
        <taxon>Sedimentisphaerales</taxon>
        <taxon>Sedimentisphaeraceae</taxon>
        <taxon>Limihaloglobus</taxon>
    </lineage>
</organism>
<comment type="similarity">
    <text evidence="1 5 6">Belongs to the universal ribosomal protein uS9 family.</text>
</comment>
<dbReference type="InterPro" id="IPR014721">
    <property type="entry name" value="Ribsml_uS5_D2-typ_fold_subgr"/>
</dbReference>
<dbReference type="PROSITE" id="PS00360">
    <property type="entry name" value="RIBOSOMAL_S9"/>
    <property type="match status" value="1"/>
</dbReference>
<dbReference type="InterPro" id="IPR020568">
    <property type="entry name" value="Ribosomal_Su5_D2-typ_SF"/>
</dbReference>
<dbReference type="PANTHER" id="PTHR21569">
    <property type="entry name" value="RIBOSOMAL PROTEIN S9"/>
    <property type="match status" value="1"/>
</dbReference>
<dbReference type="PANTHER" id="PTHR21569:SF1">
    <property type="entry name" value="SMALL RIBOSOMAL SUBUNIT PROTEIN US9M"/>
    <property type="match status" value="1"/>
</dbReference>
<evidence type="ECO:0000313" key="9">
    <source>
        <dbReference type="Proteomes" id="UP000188181"/>
    </source>
</evidence>
<dbReference type="AlphaFoldDB" id="A0A1Q2MC94"/>
<reference evidence="9" key="1">
    <citation type="submission" date="2017-02" db="EMBL/GenBank/DDBJ databases">
        <title>Comparative genomics and description of representatives of a novel lineage of planctomycetes thriving in anoxic sediments.</title>
        <authorList>
            <person name="Spring S."/>
            <person name="Bunk B."/>
            <person name="Sproer C."/>
        </authorList>
    </citation>
    <scope>NUCLEOTIDE SEQUENCE [LARGE SCALE GENOMIC DNA]</scope>
    <source>
        <strain evidence="9">SM-Chi-D1</strain>
    </source>
</reference>
<dbReference type="InterPro" id="IPR000754">
    <property type="entry name" value="Ribosomal_uS9"/>
</dbReference>
<dbReference type="FunFam" id="3.30.230.10:FF:000001">
    <property type="entry name" value="30S ribosomal protein S9"/>
    <property type="match status" value="1"/>
</dbReference>
<dbReference type="GO" id="GO:0006412">
    <property type="term" value="P:translation"/>
    <property type="evidence" value="ECO:0007669"/>
    <property type="project" value="UniProtKB-UniRule"/>
</dbReference>
<keyword evidence="2 5" id="KW-0689">Ribosomal protein</keyword>
<protein>
    <recommendedName>
        <fullName evidence="4 5">Small ribosomal subunit protein uS9</fullName>
    </recommendedName>
</protein>
<evidence type="ECO:0000256" key="5">
    <source>
        <dbReference type="HAMAP-Rule" id="MF_00532"/>
    </source>
</evidence>
<dbReference type="GO" id="GO:0003723">
    <property type="term" value="F:RNA binding"/>
    <property type="evidence" value="ECO:0007669"/>
    <property type="project" value="TreeGrafter"/>
</dbReference>
<dbReference type="SUPFAM" id="SSF54211">
    <property type="entry name" value="Ribosomal protein S5 domain 2-like"/>
    <property type="match status" value="1"/>
</dbReference>
<dbReference type="HAMAP" id="MF_00532_B">
    <property type="entry name" value="Ribosomal_uS9_B"/>
    <property type="match status" value="1"/>
</dbReference>
<keyword evidence="9" id="KW-1185">Reference proteome</keyword>
<dbReference type="GO" id="GO:0022627">
    <property type="term" value="C:cytosolic small ribosomal subunit"/>
    <property type="evidence" value="ECO:0007669"/>
    <property type="project" value="TreeGrafter"/>
</dbReference>
<evidence type="ECO:0000256" key="3">
    <source>
        <dbReference type="ARBA" id="ARBA00023274"/>
    </source>
</evidence>
<accession>A0A1Q2MC94</accession>
<evidence type="ECO:0000256" key="4">
    <source>
        <dbReference type="ARBA" id="ARBA00035259"/>
    </source>
</evidence>
<dbReference type="NCBIfam" id="NF001099">
    <property type="entry name" value="PRK00132.1"/>
    <property type="match status" value="1"/>
</dbReference>
<dbReference type="InterPro" id="IPR020574">
    <property type="entry name" value="Ribosomal_uS9_CS"/>
</dbReference>
<dbReference type="Pfam" id="PF00380">
    <property type="entry name" value="Ribosomal_S9"/>
    <property type="match status" value="1"/>
</dbReference>
<dbReference type="Proteomes" id="UP000188181">
    <property type="component" value="Chromosome"/>
</dbReference>
<evidence type="ECO:0000256" key="2">
    <source>
        <dbReference type="ARBA" id="ARBA00022980"/>
    </source>
</evidence>
<proteinExistence type="inferred from homology"/>
<name>A0A1Q2MC94_9BACT</name>
<dbReference type="InterPro" id="IPR023035">
    <property type="entry name" value="Ribosomal_uS9_bac/plastid"/>
</dbReference>
<evidence type="ECO:0000313" key="8">
    <source>
        <dbReference type="EMBL" id="AQQ69887.1"/>
    </source>
</evidence>
<dbReference type="STRING" id="1851148.SMSP2_00221"/>
<dbReference type="GO" id="GO:0003735">
    <property type="term" value="F:structural constituent of ribosome"/>
    <property type="evidence" value="ECO:0007669"/>
    <property type="project" value="InterPro"/>
</dbReference>
<feature type="compositionally biased region" description="Basic residues" evidence="7">
    <location>
        <begin position="147"/>
        <end position="166"/>
    </location>
</feature>
<dbReference type="Gene3D" id="3.30.230.10">
    <property type="match status" value="1"/>
</dbReference>
<evidence type="ECO:0000256" key="6">
    <source>
        <dbReference type="RuleBase" id="RU003815"/>
    </source>
</evidence>
<evidence type="ECO:0000256" key="1">
    <source>
        <dbReference type="ARBA" id="ARBA00005251"/>
    </source>
</evidence>